<dbReference type="Gene3D" id="1.10.1040.10">
    <property type="entry name" value="N-(1-d-carboxylethyl)-l-norvaline Dehydrogenase, domain 2"/>
    <property type="match status" value="1"/>
</dbReference>
<dbReference type="InterPro" id="IPR028357">
    <property type="entry name" value="UDPglc_DH_bac"/>
</dbReference>
<evidence type="ECO:0000313" key="12">
    <source>
        <dbReference type="EMBL" id="AKE52346.1"/>
    </source>
</evidence>
<dbReference type="InterPro" id="IPR017476">
    <property type="entry name" value="UDP-Glc/GDP-Man"/>
</dbReference>
<feature type="binding site" evidence="9">
    <location>
        <begin position="242"/>
        <end position="246"/>
    </location>
    <ligand>
        <name>substrate</name>
    </ligand>
</feature>
<dbReference type="GO" id="GO:0000271">
    <property type="term" value="P:polysaccharide biosynthetic process"/>
    <property type="evidence" value="ECO:0007669"/>
    <property type="project" value="InterPro"/>
</dbReference>
<feature type="binding site" evidence="10">
    <location>
        <position position="145"/>
    </location>
    <ligand>
        <name>NAD(+)</name>
        <dbReference type="ChEBI" id="CHEBI:57540"/>
    </ligand>
</feature>
<evidence type="ECO:0000259" key="11">
    <source>
        <dbReference type="SMART" id="SM00984"/>
    </source>
</evidence>
<feature type="binding site" evidence="9">
    <location>
        <position position="306"/>
    </location>
    <ligand>
        <name>substrate</name>
    </ligand>
</feature>
<dbReference type="UniPathway" id="UPA00038">
    <property type="reaction ID" value="UER00491"/>
</dbReference>
<dbReference type="GO" id="GO:0051287">
    <property type="term" value="F:NAD binding"/>
    <property type="evidence" value="ECO:0007669"/>
    <property type="project" value="InterPro"/>
</dbReference>
<protein>
    <recommendedName>
        <fullName evidence="3 7">UDP-glucose 6-dehydrogenase</fullName>
        <ecNumber evidence="3 7">1.1.1.22</ecNumber>
    </recommendedName>
</protein>
<dbReference type="STRING" id="914150.TQ33_1397"/>
<feature type="binding site" evidence="9">
    <location>
        <position position="197"/>
    </location>
    <ligand>
        <name>substrate</name>
    </ligand>
</feature>
<feature type="binding site" evidence="9">
    <location>
        <position position="307"/>
    </location>
    <ligand>
        <name>substrate</name>
    </ligand>
</feature>
<proteinExistence type="inferred from homology"/>
<feature type="binding site" evidence="10">
    <location>
        <position position="29"/>
    </location>
    <ligand>
        <name>NAD(+)</name>
        <dbReference type="ChEBI" id="CHEBI:57540"/>
    </ligand>
</feature>
<dbReference type="PATRIC" id="fig|914150.5.peg.1414"/>
<dbReference type="EC" id="1.1.1.22" evidence="3 7"/>
<dbReference type="HOGENOM" id="CLU_023810_2_0_6"/>
<dbReference type="InterPro" id="IPR014026">
    <property type="entry name" value="UDP-Glc/GDP-Man_DH_dimer"/>
</dbReference>
<dbReference type="GO" id="GO:0003979">
    <property type="term" value="F:UDP-glucose 6-dehydrogenase activity"/>
    <property type="evidence" value="ECO:0007669"/>
    <property type="project" value="UniProtKB-EC"/>
</dbReference>
<dbReference type="InterPro" id="IPR001732">
    <property type="entry name" value="UDP-Glc/GDP-Man_DH_N"/>
</dbReference>
<feature type="active site" description="Nucleophile" evidence="8">
    <location>
        <position position="253"/>
    </location>
</feature>
<evidence type="ECO:0000256" key="7">
    <source>
        <dbReference type="PIRNR" id="PIRNR000124"/>
    </source>
</evidence>
<dbReference type="PANTHER" id="PTHR43750:SF2">
    <property type="entry name" value="UDP-GLUCOSE 6-DEHYDROGENASE"/>
    <property type="match status" value="1"/>
</dbReference>
<dbReference type="InterPro" id="IPR013328">
    <property type="entry name" value="6PGD_dom2"/>
</dbReference>
<evidence type="ECO:0000256" key="10">
    <source>
        <dbReference type="PIRSR" id="PIRSR500134-3"/>
    </source>
</evidence>
<feature type="binding site" evidence="10">
    <location>
        <position position="34"/>
    </location>
    <ligand>
        <name>NAD(+)</name>
        <dbReference type="ChEBI" id="CHEBI:57540"/>
    </ligand>
</feature>
<dbReference type="PIRSF" id="PIRSF000124">
    <property type="entry name" value="UDPglc_GDPman_dh"/>
    <property type="match status" value="1"/>
</dbReference>
<dbReference type="OrthoDB" id="9803238at2"/>
<dbReference type="AlphaFoldDB" id="A0A0F6RCV2"/>
<keyword evidence="13" id="KW-1185">Reference proteome</keyword>
<evidence type="ECO:0000313" key="13">
    <source>
        <dbReference type="Proteomes" id="UP000034071"/>
    </source>
</evidence>
<dbReference type="Gene3D" id="3.40.50.720">
    <property type="entry name" value="NAD(P)-binding Rossmann-like Domain"/>
    <property type="match status" value="2"/>
</dbReference>
<feature type="domain" description="UDP-glucose/GDP-mannose dehydrogenase C-terminal" evidence="11">
    <location>
        <begin position="300"/>
        <end position="386"/>
    </location>
</feature>
<gene>
    <name evidence="12" type="ORF">TQ33_1397</name>
</gene>
<feature type="binding site" evidence="9">
    <location>
        <position position="250"/>
    </location>
    <ligand>
        <name>substrate</name>
    </ligand>
</feature>
<feature type="binding site" evidence="10">
    <location>
        <position position="83"/>
    </location>
    <ligand>
        <name>NAD(+)</name>
        <dbReference type="ChEBI" id="CHEBI:57540"/>
    </ligand>
</feature>
<dbReference type="GO" id="GO:0006065">
    <property type="term" value="P:UDP-glucuronate biosynthetic process"/>
    <property type="evidence" value="ECO:0007669"/>
    <property type="project" value="UniProtKB-UniPathway"/>
</dbReference>
<reference evidence="12 13" key="1">
    <citation type="submission" date="2015-02" db="EMBL/GenBank/DDBJ databases">
        <title>Complete genome sequence of Kangiella geojedonensis strain YCS-5T.</title>
        <authorList>
            <person name="Kim K.M."/>
        </authorList>
    </citation>
    <scope>NUCLEOTIDE SEQUENCE [LARGE SCALE GENOMIC DNA]</scope>
    <source>
        <strain evidence="12 13">YCS-5</strain>
    </source>
</reference>
<dbReference type="InterPro" id="IPR014027">
    <property type="entry name" value="UDP-Glc/GDP-Man_DH_C"/>
</dbReference>
<keyword evidence="4 7" id="KW-0560">Oxidoreductase</keyword>
<evidence type="ECO:0000256" key="2">
    <source>
        <dbReference type="ARBA" id="ARBA00006601"/>
    </source>
</evidence>
<dbReference type="Pfam" id="PF00984">
    <property type="entry name" value="UDPG_MGDP_dh"/>
    <property type="match status" value="1"/>
</dbReference>
<feature type="binding site" evidence="10">
    <location>
        <position position="118"/>
    </location>
    <ligand>
        <name>NAD(+)</name>
        <dbReference type="ChEBI" id="CHEBI:57540"/>
    </ligand>
</feature>
<dbReference type="RefSeq" id="WP_046561430.1">
    <property type="nucleotide sequence ID" value="NZ_CP010975.1"/>
</dbReference>
<dbReference type="SUPFAM" id="SSF51735">
    <property type="entry name" value="NAD(P)-binding Rossmann-fold domains"/>
    <property type="match status" value="1"/>
</dbReference>
<dbReference type="SUPFAM" id="SSF52413">
    <property type="entry name" value="UDP-glucose/GDP-mannose dehydrogenase C-terminal domain"/>
    <property type="match status" value="1"/>
</dbReference>
<dbReference type="PIRSF" id="PIRSF500134">
    <property type="entry name" value="UDPglc_DH_bac"/>
    <property type="match status" value="1"/>
</dbReference>
<evidence type="ECO:0000256" key="5">
    <source>
        <dbReference type="ARBA" id="ARBA00023027"/>
    </source>
</evidence>
<dbReference type="InterPro" id="IPR008927">
    <property type="entry name" value="6-PGluconate_DH-like_C_sf"/>
</dbReference>
<organism evidence="12 13">
    <name type="scientific">Kangiella geojedonensis</name>
    <dbReference type="NCBI Taxonomy" id="914150"/>
    <lineage>
        <taxon>Bacteria</taxon>
        <taxon>Pseudomonadati</taxon>
        <taxon>Pseudomonadota</taxon>
        <taxon>Gammaproteobacteria</taxon>
        <taxon>Kangiellales</taxon>
        <taxon>Kangiellaceae</taxon>
        <taxon>Kangiella</taxon>
    </lineage>
</organism>
<evidence type="ECO:0000256" key="8">
    <source>
        <dbReference type="PIRSR" id="PIRSR500134-1"/>
    </source>
</evidence>
<feature type="binding site" evidence="9">
    <location>
        <begin position="142"/>
        <end position="145"/>
    </location>
    <ligand>
        <name>substrate</name>
    </ligand>
</feature>
<sequence>MKIIVVGSGYVGLSNAILLAQHNEVTIIDIDSRKVELLKNGESPIDDSGVKEYLQTKPLNLTAKLGQNGIYKDANYIVVATPTDYDPSTNYFNTKSIEKVVEQALTENQKATIVIKSTIPIGYTDELNKRFCTNRIVFSPEFLREGNALYDNLHPSRIIMGAKTQEAVKYAELVRRGSLSQDVPLLFLGAREAEAVKLFANTYLAMRVAYFNELDSFALQNGLEAKEIIDGVGLEPRIGAHYNNPSFGYGGYCFPKDTKQMLANFDGTPQRLISAIVESNDVRKMFLAESILKMKPSIVGVYRLIMKTGSDNYRSSAVLDVISFLEEKGIEIKIFEPTIKNWRGAASLENDLSEFKDSCDVIIANRLTEEIRDIQDKVYTRDVYGDN</sequence>
<dbReference type="InterPro" id="IPR036291">
    <property type="entry name" value="NAD(P)-bd_dom_sf"/>
</dbReference>
<evidence type="ECO:0000256" key="1">
    <source>
        <dbReference type="ARBA" id="ARBA00004701"/>
    </source>
</evidence>
<dbReference type="Proteomes" id="UP000034071">
    <property type="component" value="Chromosome"/>
</dbReference>
<accession>A0A0F6RCV2</accession>
<comment type="similarity">
    <text evidence="2 7">Belongs to the UDP-glucose/GDP-mannose dehydrogenase family.</text>
</comment>
<name>A0A0F6RCV2_9GAMM</name>
<keyword evidence="5 7" id="KW-0520">NAD</keyword>
<evidence type="ECO:0000256" key="4">
    <source>
        <dbReference type="ARBA" id="ARBA00023002"/>
    </source>
</evidence>
<dbReference type="InterPro" id="IPR036220">
    <property type="entry name" value="UDP-Glc/GDP-Man_DH_C_sf"/>
</dbReference>
<evidence type="ECO:0000256" key="3">
    <source>
        <dbReference type="ARBA" id="ARBA00012954"/>
    </source>
</evidence>
<dbReference type="Pfam" id="PF03721">
    <property type="entry name" value="UDPG_MGDP_dh_N"/>
    <property type="match status" value="1"/>
</dbReference>
<dbReference type="NCBIfam" id="TIGR03026">
    <property type="entry name" value="NDP-sugDHase"/>
    <property type="match status" value="1"/>
</dbReference>
<dbReference type="KEGG" id="kge:TQ33_1397"/>
<dbReference type="SMART" id="SM00984">
    <property type="entry name" value="UDPG_MGDP_dh_C"/>
    <property type="match status" value="1"/>
</dbReference>
<dbReference type="SUPFAM" id="SSF48179">
    <property type="entry name" value="6-phosphogluconate dehydrogenase C-terminal domain-like"/>
    <property type="match status" value="1"/>
</dbReference>
<comment type="pathway">
    <text evidence="1">Nucleotide-sugar biosynthesis; UDP-alpha-D-glucuronate biosynthesis; UDP-alpha-D-glucuronate from UDP-alpha-D-glucose: step 1/1.</text>
</comment>
<feature type="binding site" evidence="10">
    <location>
        <position position="314"/>
    </location>
    <ligand>
        <name>NAD(+)</name>
        <dbReference type="ChEBI" id="CHEBI:57540"/>
    </ligand>
</feature>
<feature type="binding site" evidence="10">
    <location>
        <position position="256"/>
    </location>
    <ligand>
        <name>NAD(+)</name>
        <dbReference type="ChEBI" id="CHEBI:57540"/>
    </ligand>
</feature>
<dbReference type="EMBL" id="CP010975">
    <property type="protein sequence ID" value="AKE52346.1"/>
    <property type="molecule type" value="Genomic_DNA"/>
</dbReference>
<comment type="catalytic activity">
    <reaction evidence="6 7">
        <text>UDP-alpha-D-glucose + 2 NAD(+) + H2O = UDP-alpha-D-glucuronate + 2 NADH + 3 H(+)</text>
        <dbReference type="Rhea" id="RHEA:23596"/>
        <dbReference type="ChEBI" id="CHEBI:15377"/>
        <dbReference type="ChEBI" id="CHEBI:15378"/>
        <dbReference type="ChEBI" id="CHEBI:57540"/>
        <dbReference type="ChEBI" id="CHEBI:57945"/>
        <dbReference type="ChEBI" id="CHEBI:58052"/>
        <dbReference type="ChEBI" id="CHEBI:58885"/>
        <dbReference type="EC" id="1.1.1.22"/>
    </reaction>
</comment>
<dbReference type="PANTHER" id="PTHR43750">
    <property type="entry name" value="UDP-GLUCOSE 6-DEHYDROGENASE TUAD"/>
    <property type="match status" value="1"/>
</dbReference>
<evidence type="ECO:0000256" key="9">
    <source>
        <dbReference type="PIRSR" id="PIRSR500134-2"/>
    </source>
</evidence>
<evidence type="ECO:0000256" key="6">
    <source>
        <dbReference type="ARBA" id="ARBA00047473"/>
    </source>
</evidence>
<dbReference type="Pfam" id="PF03720">
    <property type="entry name" value="UDPG_MGDP_dh_C"/>
    <property type="match status" value="1"/>
</dbReference>